<evidence type="ECO:0000259" key="1">
    <source>
        <dbReference type="PROSITE" id="PS51061"/>
    </source>
</evidence>
<dbReference type="PANTHER" id="PTHR35800">
    <property type="entry name" value="PROTEIN JAG"/>
    <property type="match status" value="1"/>
</dbReference>
<dbReference type="InterPro" id="IPR036867">
    <property type="entry name" value="R3H_dom_sf"/>
</dbReference>
<dbReference type="Proteomes" id="UP000503640">
    <property type="component" value="Unassembled WGS sequence"/>
</dbReference>
<dbReference type="InterPro" id="IPR039247">
    <property type="entry name" value="KhpB"/>
</dbReference>
<proteinExistence type="predicted"/>
<dbReference type="InterPro" id="IPR001374">
    <property type="entry name" value="R3H_dom"/>
</dbReference>
<keyword evidence="3" id="KW-1185">Reference proteome</keyword>
<dbReference type="SUPFAM" id="SSF82708">
    <property type="entry name" value="R3H domain"/>
    <property type="match status" value="1"/>
</dbReference>
<evidence type="ECO:0000313" key="3">
    <source>
        <dbReference type="Proteomes" id="UP000503640"/>
    </source>
</evidence>
<dbReference type="GO" id="GO:0003723">
    <property type="term" value="F:RNA binding"/>
    <property type="evidence" value="ECO:0007669"/>
    <property type="project" value="InterPro"/>
</dbReference>
<reference evidence="3" key="1">
    <citation type="journal article" date="2020" name="Appl. Environ. Microbiol.">
        <title>Diazotrophic Anaeromyxobacter Isolates from Soils.</title>
        <authorList>
            <person name="Masuda Y."/>
            <person name="Yamanaka H."/>
            <person name="Xu Z.X."/>
            <person name="Shiratori Y."/>
            <person name="Aono T."/>
            <person name="Amachi S."/>
            <person name="Senoo K."/>
            <person name="Itoh H."/>
        </authorList>
    </citation>
    <scope>NUCLEOTIDE SEQUENCE [LARGE SCALE GENOMIC DNA]</scope>
    <source>
        <strain evidence="3">R267</strain>
    </source>
</reference>
<comment type="caution">
    <text evidence="2">The sequence shown here is derived from an EMBL/GenBank/DDBJ whole genome shotgun (WGS) entry which is preliminary data.</text>
</comment>
<dbReference type="InterPro" id="IPR015946">
    <property type="entry name" value="KH_dom-like_a/b"/>
</dbReference>
<dbReference type="Gene3D" id="3.30.300.20">
    <property type="match status" value="1"/>
</dbReference>
<accession>A0A7I9VNJ0</accession>
<dbReference type="PANTHER" id="PTHR35800:SF1">
    <property type="entry name" value="RNA-BINDING PROTEIN KHPB"/>
    <property type="match status" value="1"/>
</dbReference>
<dbReference type="Gene3D" id="3.30.1370.50">
    <property type="entry name" value="R3H-like domain"/>
    <property type="match status" value="1"/>
</dbReference>
<protein>
    <recommendedName>
        <fullName evidence="1">R3H domain-containing protein</fullName>
    </recommendedName>
</protein>
<dbReference type="EMBL" id="BJTG01000005">
    <property type="protein sequence ID" value="GEJ57689.1"/>
    <property type="molecule type" value="Genomic_DNA"/>
</dbReference>
<gene>
    <name evidence="2" type="ORF">AMYX_24300</name>
</gene>
<dbReference type="RefSeq" id="WP_235969595.1">
    <property type="nucleotide sequence ID" value="NZ_BJTG01000005.1"/>
</dbReference>
<dbReference type="PROSITE" id="PS51061">
    <property type="entry name" value="R3H"/>
    <property type="match status" value="1"/>
</dbReference>
<sequence>MSEERERPESPPPAEAPEKVAAAREFCEGLLARMGAAVTVEVKESPEAIAVALRPQPGNAIELGSALVEALQYLVNRVVNPRAEGRKWVNLDVGGFSDAEDPVVKAMAARLAATARRTGKVIAIAPITARERRQIHLALVDAEGVSTRSEGEGLFRTLLVVPERAGGRE</sequence>
<feature type="domain" description="R3H" evidence="1">
    <location>
        <begin position="98"/>
        <end position="164"/>
    </location>
</feature>
<organism evidence="2 3">
    <name type="scientific">Anaeromyxobacter diazotrophicus</name>
    <dbReference type="NCBI Taxonomy" id="2590199"/>
    <lineage>
        <taxon>Bacteria</taxon>
        <taxon>Pseudomonadati</taxon>
        <taxon>Myxococcota</taxon>
        <taxon>Myxococcia</taxon>
        <taxon>Myxococcales</taxon>
        <taxon>Cystobacterineae</taxon>
        <taxon>Anaeromyxobacteraceae</taxon>
        <taxon>Anaeromyxobacter</taxon>
    </lineage>
</organism>
<dbReference type="AlphaFoldDB" id="A0A7I9VNJ0"/>
<dbReference type="Pfam" id="PF01424">
    <property type="entry name" value="R3H"/>
    <property type="match status" value="1"/>
</dbReference>
<evidence type="ECO:0000313" key="2">
    <source>
        <dbReference type="EMBL" id="GEJ57689.1"/>
    </source>
</evidence>
<name>A0A7I9VNJ0_9BACT</name>